<sequence length="104" mass="11876">MSKTINITNLTPINTPLKPGLQLRKSSKYGVRAFNKQGLNYRSIIGALNYISTNTRPNITFVISHLSQLVEHPSFNHWIASLKVLCYLHNIKGIYPQLLQEVER</sequence>
<accession>A0A9Q3DG32</accession>
<dbReference type="PANTHER" id="PTHR11439:SF440">
    <property type="entry name" value="INTEGRASE CATALYTIC DOMAIN-CONTAINING PROTEIN"/>
    <property type="match status" value="1"/>
</dbReference>
<dbReference type="Proteomes" id="UP000765509">
    <property type="component" value="Unassembled WGS sequence"/>
</dbReference>
<proteinExistence type="predicted"/>
<evidence type="ECO:0000313" key="2">
    <source>
        <dbReference type="Proteomes" id="UP000765509"/>
    </source>
</evidence>
<comment type="caution">
    <text evidence="1">The sequence shown here is derived from an EMBL/GenBank/DDBJ whole genome shotgun (WGS) entry which is preliminary data.</text>
</comment>
<reference evidence="1" key="1">
    <citation type="submission" date="2021-03" db="EMBL/GenBank/DDBJ databases">
        <title>Draft genome sequence of rust myrtle Austropuccinia psidii MF-1, a brazilian biotype.</title>
        <authorList>
            <person name="Quecine M.C."/>
            <person name="Pachon D.M.R."/>
            <person name="Bonatelli M.L."/>
            <person name="Correr F.H."/>
            <person name="Franceschini L.M."/>
            <person name="Leite T.F."/>
            <person name="Margarido G.R.A."/>
            <person name="Almeida C.A."/>
            <person name="Ferrarezi J.A."/>
            <person name="Labate C.A."/>
        </authorList>
    </citation>
    <scope>NUCLEOTIDE SEQUENCE</scope>
    <source>
        <strain evidence="1">MF-1</strain>
    </source>
</reference>
<dbReference type="PANTHER" id="PTHR11439">
    <property type="entry name" value="GAG-POL-RELATED RETROTRANSPOSON"/>
    <property type="match status" value="1"/>
</dbReference>
<protein>
    <submittedName>
        <fullName evidence="1">Uncharacterized protein</fullName>
    </submittedName>
</protein>
<organism evidence="1 2">
    <name type="scientific">Austropuccinia psidii MF-1</name>
    <dbReference type="NCBI Taxonomy" id="1389203"/>
    <lineage>
        <taxon>Eukaryota</taxon>
        <taxon>Fungi</taxon>
        <taxon>Dikarya</taxon>
        <taxon>Basidiomycota</taxon>
        <taxon>Pucciniomycotina</taxon>
        <taxon>Pucciniomycetes</taxon>
        <taxon>Pucciniales</taxon>
        <taxon>Sphaerophragmiaceae</taxon>
        <taxon>Austropuccinia</taxon>
    </lineage>
</organism>
<name>A0A9Q3DG32_9BASI</name>
<keyword evidence="2" id="KW-1185">Reference proteome</keyword>
<gene>
    <name evidence="1" type="ORF">O181_041097</name>
</gene>
<evidence type="ECO:0000313" key="1">
    <source>
        <dbReference type="EMBL" id="MBW0501382.1"/>
    </source>
</evidence>
<dbReference type="EMBL" id="AVOT02016292">
    <property type="protein sequence ID" value="MBW0501382.1"/>
    <property type="molecule type" value="Genomic_DNA"/>
</dbReference>
<dbReference type="AlphaFoldDB" id="A0A9Q3DG32"/>